<reference evidence="3" key="1">
    <citation type="journal article" date="2011" name="PLoS Pathog.">
        <title>Comparative genomics yields insights into niche adaptation of plant vascular wilt pathogens.</title>
        <authorList>
            <person name="Klosterman S.J."/>
            <person name="Subbarao K.V."/>
            <person name="Kang S."/>
            <person name="Veronese P."/>
            <person name="Gold S.E."/>
            <person name="Thomma B.P.H.J."/>
            <person name="Chen Z."/>
            <person name="Henrissat B."/>
            <person name="Lee Y.-H."/>
            <person name="Park J."/>
            <person name="Garcia-Pedrajas M.D."/>
            <person name="Barbara D.J."/>
            <person name="Anchieta A."/>
            <person name="de Jonge R."/>
            <person name="Santhanam P."/>
            <person name="Maruthachalam K."/>
            <person name="Atallah Z."/>
            <person name="Amyotte S.G."/>
            <person name="Paz Z."/>
            <person name="Inderbitzin P."/>
            <person name="Hayes R.J."/>
            <person name="Heiman D.I."/>
            <person name="Young S."/>
            <person name="Zeng Q."/>
            <person name="Engels R."/>
            <person name="Galagan J."/>
            <person name="Cuomo C.A."/>
            <person name="Dobinson K.F."/>
            <person name="Ma L.-J."/>
        </authorList>
    </citation>
    <scope>NUCLEOTIDE SEQUENCE [LARGE SCALE GENOMIC DNA]</scope>
    <source>
        <strain evidence="3">VaMs.102 / ATCC MYA-4576 / FGSC 10136</strain>
    </source>
</reference>
<dbReference type="RefSeq" id="XP_003001812.1">
    <property type="nucleotide sequence ID" value="XM_003001766.1"/>
</dbReference>
<evidence type="ECO:0000256" key="1">
    <source>
        <dbReference type="SAM" id="MobiDB-lite"/>
    </source>
</evidence>
<dbReference type="GeneID" id="9529952"/>
<dbReference type="KEGG" id="val:VDBG_08071"/>
<evidence type="ECO:0000313" key="2">
    <source>
        <dbReference type="EMBL" id="EEY21961.1"/>
    </source>
</evidence>
<accession>C9ST46</accession>
<dbReference type="EMBL" id="DS985224">
    <property type="protein sequence ID" value="EEY21961.1"/>
    <property type="molecule type" value="Genomic_DNA"/>
</dbReference>
<dbReference type="Proteomes" id="UP000008698">
    <property type="component" value="Unassembled WGS sequence"/>
</dbReference>
<keyword evidence="3" id="KW-1185">Reference proteome</keyword>
<dbReference type="AlphaFoldDB" id="C9ST46"/>
<organism evidence="3">
    <name type="scientific">Verticillium alfalfae (strain VaMs.102 / ATCC MYA-4576 / FGSC 10136)</name>
    <name type="common">Verticillium wilt of alfalfa</name>
    <name type="synonym">Verticillium albo-atrum</name>
    <dbReference type="NCBI Taxonomy" id="526221"/>
    <lineage>
        <taxon>Eukaryota</taxon>
        <taxon>Fungi</taxon>
        <taxon>Dikarya</taxon>
        <taxon>Ascomycota</taxon>
        <taxon>Pezizomycotina</taxon>
        <taxon>Sordariomycetes</taxon>
        <taxon>Hypocreomycetidae</taxon>
        <taxon>Glomerellales</taxon>
        <taxon>Plectosphaerellaceae</taxon>
        <taxon>Verticillium</taxon>
    </lineage>
</organism>
<proteinExistence type="predicted"/>
<protein>
    <submittedName>
        <fullName evidence="2">Predicted protein</fullName>
    </submittedName>
</protein>
<sequence>MVRGAGAQERGRAEECRTDGTLGQFGQMGVRWSRDDVNGCGEGNEMPGTPAYRAGHERLDTAISVVRVEFTVAVQKVLAGDGRLVGRMDNTVSFLLGTQGRQGREGTFLPQKMRHGEARARKARKGKEGAGGMAWHGVARHGMAVAVAAAATARQQQQQQQASKQANTLHKRQAGLARSGRCSAVGGREGAAPLTC</sequence>
<gene>
    <name evidence="2" type="ORF">VDBG_08071</name>
</gene>
<feature type="compositionally biased region" description="Low complexity" evidence="1">
    <location>
        <begin position="156"/>
        <end position="166"/>
    </location>
</feature>
<name>C9ST46_VERA1</name>
<dbReference type="HOGENOM" id="CLU_1391193_0_0_1"/>
<evidence type="ECO:0000313" key="3">
    <source>
        <dbReference type="Proteomes" id="UP000008698"/>
    </source>
</evidence>
<feature type="region of interest" description="Disordered" evidence="1">
    <location>
        <begin position="156"/>
        <end position="196"/>
    </location>
</feature>